<evidence type="ECO:0000256" key="2">
    <source>
        <dbReference type="SAM" id="Phobius"/>
    </source>
</evidence>
<protein>
    <submittedName>
        <fullName evidence="3">Uncharacterized protein</fullName>
    </submittedName>
</protein>
<feature type="compositionally biased region" description="Low complexity" evidence="1">
    <location>
        <begin position="355"/>
        <end position="368"/>
    </location>
</feature>
<evidence type="ECO:0000313" key="4">
    <source>
        <dbReference type="Proteomes" id="UP000738349"/>
    </source>
</evidence>
<dbReference type="OrthoDB" id="10674287at2759"/>
<keyword evidence="2" id="KW-1133">Transmembrane helix</keyword>
<accession>A0A9P9D2E6</accession>
<feature type="region of interest" description="Disordered" evidence="1">
    <location>
        <begin position="130"/>
        <end position="284"/>
    </location>
</feature>
<feature type="compositionally biased region" description="Polar residues" evidence="1">
    <location>
        <begin position="226"/>
        <end position="245"/>
    </location>
</feature>
<feature type="region of interest" description="Disordered" evidence="1">
    <location>
        <begin position="609"/>
        <end position="650"/>
    </location>
</feature>
<proteinExistence type="predicted"/>
<evidence type="ECO:0000313" key="3">
    <source>
        <dbReference type="EMBL" id="KAH7111247.1"/>
    </source>
</evidence>
<feature type="region of interest" description="Disordered" evidence="1">
    <location>
        <begin position="498"/>
        <end position="527"/>
    </location>
</feature>
<organism evidence="3 4">
    <name type="scientific">Dactylonectria macrodidyma</name>
    <dbReference type="NCBI Taxonomy" id="307937"/>
    <lineage>
        <taxon>Eukaryota</taxon>
        <taxon>Fungi</taxon>
        <taxon>Dikarya</taxon>
        <taxon>Ascomycota</taxon>
        <taxon>Pezizomycotina</taxon>
        <taxon>Sordariomycetes</taxon>
        <taxon>Hypocreomycetidae</taxon>
        <taxon>Hypocreales</taxon>
        <taxon>Nectriaceae</taxon>
        <taxon>Dactylonectria</taxon>
    </lineage>
</organism>
<keyword evidence="2" id="KW-0812">Transmembrane</keyword>
<comment type="caution">
    <text evidence="3">The sequence shown here is derived from an EMBL/GenBank/DDBJ whole genome shotgun (WGS) entry which is preliminary data.</text>
</comment>
<reference evidence="3" key="1">
    <citation type="journal article" date="2021" name="Nat. Commun.">
        <title>Genetic determinants of endophytism in the Arabidopsis root mycobiome.</title>
        <authorList>
            <person name="Mesny F."/>
            <person name="Miyauchi S."/>
            <person name="Thiergart T."/>
            <person name="Pickel B."/>
            <person name="Atanasova L."/>
            <person name="Karlsson M."/>
            <person name="Huettel B."/>
            <person name="Barry K.W."/>
            <person name="Haridas S."/>
            <person name="Chen C."/>
            <person name="Bauer D."/>
            <person name="Andreopoulos W."/>
            <person name="Pangilinan J."/>
            <person name="LaButti K."/>
            <person name="Riley R."/>
            <person name="Lipzen A."/>
            <person name="Clum A."/>
            <person name="Drula E."/>
            <person name="Henrissat B."/>
            <person name="Kohler A."/>
            <person name="Grigoriev I.V."/>
            <person name="Martin F.M."/>
            <person name="Hacquard S."/>
        </authorList>
    </citation>
    <scope>NUCLEOTIDE SEQUENCE</scope>
    <source>
        <strain evidence="3">MPI-CAGE-AT-0147</strain>
    </source>
</reference>
<feature type="compositionally biased region" description="Polar residues" evidence="1">
    <location>
        <begin position="369"/>
        <end position="388"/>
    </location>
</feature>
<sequence>MPGLSLEDRRKRFRQLQRFYGELKSGRDMMKDRRERDEAIATIVSDPRVLSTAKRVAPLVANGKRIDDDERWPPRWETRGALKTFWPNFRRWAAEFDTKEPGEDVVDQVGGTNSPKNLSLNEVHSLVTKTNAGKGKAKALPVIEPTGQSQPTAASKEGQRVASKRPRSSSSPASSQPGTLVAMKPGVGSGSRSRSRSGIAPGSGSGSRLAPRPPPRPRLGSGSGLTPVSASTPRPTTVAPLQQAPTIPFKSSFASKASGHPASRARNDLMHNPHHGPMFQPRAPKGTATIELETLSLSAGASETGATRPCSVSQVESSFDVPVVLSVSANEAALSTNEASSAASPFNTPPPKPAPTTENAATNQTTGNESSAPQNQEQTPPGTLQPVSDPSYETLCAFYAWWAKGHNRRYREEHGPNHSLRDNLAINLSVQAQHLLFFTPRNMSLKPAFAEAARRREARARDRRMALDEQANVEGVSSAQLPMELVVANVHGLRREPLSTCSETHPSEALSTSSETHPSEALSTSSETYASQRLCRVPDTSNAVQHVTKPEFDDEPDSKALVHAAIGHHVSQYQHKRQHQHQAVLYDQPSGSSPMVLIDKSAKNATTINNNYSVNYNPPSGQDTSATPAPNHESNTASIPDQTDNSSESNPDTVVGAVLYMTHQMMFILGYIKALFSNKFFFYSLLALFVVVHFIDLVAFCWDLVLGNGKLGALIRAQLGVVSGVARKQLACQCPQQLLGSSALQHIVGDGKPLLSPSVWDRWWRDGHQDVRQQDFEASKSYAEAHVVFNREFIDKMEGSGNAQYWQLITLRNEITFATAAYKESLARPWWKWWGGFDSSSEGFQQRLLSIIDSMTQRLSGDGEAISDLVSKETQAMEICQSKAQTSGFLEGPASGARIHDDDSSLGMICETQKRTDQRWKDINPLINEPSVVTFTGLDSF</sequence>
<name>A0A9P9D2E6_9HYPO</name>
<dbReference type="AlphaFoldDB" id="A0A9P9D2E6"/>
<gene>
    <name evidence="3" type="ORF">EDB81DRAFT_768683</name>
</gene>
<dbReference type="EMBL" id="JAGMUV010000042">
    <property type="protein sequence ID" value="KAH7111247.1"/>
    <property type="molecule type" value="Genomic_DNA"/>
</dbReference>
<feature type="region of interest" description="Disordered" evidence="1">
    <location>
        <begin position="336"/>
        <end position="388"/>
    </location>
</feature>
<evidence type="ECO:0000256" key="1">
    <source>
        <dbReference type="SAM" id="MobiDB-lite"/>
    </source>
</evidence>
<keyword evidence="2" id="KW-0472">Membrane</keyword>
<feature type="compositionally biased region" description="Low complexity" evidence="1">
    <location>
        <begin position="190"/>
        <end position="210"/>
    </location>
</feature>
<feature type="compositionally biased region" description="Polar residues" evidence="1">
    <location>
        <begin position="499"/>
        <end position="527"/>
    </location>
</feature>
<feature type="compositionally biased region" description="Polar residues" evidence="1">
    <location>
        <begin position="621"/>
        <end position="650"/>
    </location>
</feature>
<dbReference type="Proteomes" id="UP000738349">
    <property type="component" value="Unassembled WGS sequence"/>
</dbReference>
<keyword evidence="4" id="KW-1185">Reference proteome</keyword>
<feature type="transmembrane region" description="Helical" evidence="2">
    <location>
        <begin position="680"/>
        <end position="706"/>
    </location>
</feature>
<feature type="compositionally biased region" description="Low complexity" evidence="1">
    <location>
        <begin position="609"/>
        <end position="620"/>
    </location>
</feature>